<evidence type="ECO:0000313" key="1">
    <source>
        <dbReference type="EMBL" id="KAF9129556.1"/>
    </source>
</evidence>
<proteinExistence type="predicted"/>
<reference evidence="1" key="1">
    <citation type="journal article" date="2020" name="Fungal Divers.">
        <title>Resolving the Mortierellaceae phylogeny through synthesis of multi-gene phylogenetics and phylogenomics.</title>
        <authorList>
            <person name="Vandepol N."/>
            <person name="Liber J."/>
            <person name="Desiro A."/>
            <person name="Na H."/>
            <person name="Kennedy M."/>
            <person name="Barry K."/>
            <person name="Grigoriev I.V."/>
            <person name="Miller A.N."/>
            <person name="O'Donnell K."/>
            <person name="Stajich J.E."/>
            <person name="Bonito G."/>
        </authorList>
    </citation>
    <scope>NUCLEOTIDE SEQUENCE</scope>
    <source>
        <strain evidence="1">NRRL 6426</strain>
    </source>
</reference>
<protein>
    <submittedName>
        <fullName evidence="1">Uncharacterized protein</fullName>
    </submittedName>
</protein>
<name>A0A9P5RGA9_9FUNG</name>
<sequence>MKKIPKEHDLLRGLAAQVATELLKWHHKSMASVTEIMLLDPVLERKDDRSVFHLRLAGLQYVGGDESPLHMILRFGIGVTKSALGVASIF</sequence>
<keyword evidence="2" id="KW-1185">Reference proteome</keyword>
<dbReference type="AlphaFoldDB" id="A0A9P5RGA9"/>
<dbReference type="Proteomes" id="UP000748756">
    <property type="component" value="Unassembled WGS sequence"/>
</dbReference>
<organism evidence="1 2">
    <name type="scientific">Linnemannia schmuckeri</name>
    <dbReference type="NCBI Taxonomy" id="64567"/>
    <lineage>
        <taxon>Eukaryota</taxon>
        <taxon>Fungi</taxon>
        <taxon>Fungi incertae sedis</taxon>
        <taxon>Mucoromycota</taxon>
        <taxon>Mortierellomycotina</taxon>
        <taxon>Mortierellomycetes</taxon>
        <taxon>Mortierellales</taxon>
        <taxon>Mortierellaceae</taxon>
        <taxon>Linnemannia</taxon>
    </lineage>
</organism>
<comment type="caution">
    <text evidence="1">The sequence shown here is derived from an EMBL/GenBank/DDBJ whole genome shotgun (WGS) entry which is preliminary data.</text>
</comment>
<dbReference type="EMBL" id="JAAAUQ010001991">
    <property type="protein sequence ID" value="KAF9129556.1"/>
    <property type="molecule type" value="Genomic_DNA"/>
</dbReference>
<accession>A0A9P5RGA9</accession>
<evidence type="ECO:0000313" key="2">
    <source>
        <dbReference type="Proteomes" id="UP000748756"/>
    </source>
</evidence>
<gene>
    <name evidence="1" type="ORF">BG015_004133</name>
</gene>